<dbReference type="PANTHER" id="PTHR33154">
    <property type="entry name" value="TRANSCRIPTIONAL REGULATOR, ARSR FAMILY"/>
    <property type="match status" value="1"/>
</dbReference>
<dbReference type="InterPro" id="IPR036388">
    <property type="entry name" value="WH-like_DNA-bd_sf"/>
</dbReference>
<keyword evidence="1" id="KW-0805">Transcription regulation</keyword>
<evidence type="ECO:0000256" key="1">
    <source>
        <dbReference type="ARBA" id="ARBA00023015"/>
    </source>
</evidence>
<accession>A0A931D8V2</accession>
<dbReference type="CDD" id="cd00090">
    <property type="entry name" value="HTH_ARSR"/>
    <property type="match status" value="1"/>
</dbReference>
<dbReference type="GO" id="GO:0003700">
    <property type="term" value="F:DNA-binding transcription factor activity"/>
    <property type="evidence" value="ECO:0007669"/>
    <property type="project" value="InterPro"/>
</dbReference>
<dbReference type="GO" id="GO:0003677">
    <property type="term" value="F:DNA binding"/>
    <property type="evidence" value="ECO:0007669"/>
    <property type="project" value="UniProtKB-KW"/>
</dbReference>
<dbReference type="InterPro" id="IPR036390">
    <property type="entry name" value="WH_DNA-bd_sf"/>
</dbReference>
<feature type="compositionally biased region" description="Low complexity" evidence="4">
    <location>
        <begin position="90"/>
        <end position="118"/>
    </location>
</feature>
<evidence type="ECO:0000259" key="5">
    <source>
        <dbReference type="PROSITE" id="PS50987"/>
    </source>
</evidence>
<proteinExistence type="predicted"/>
<keyword evidence="7" id="KW-1185">Reference proteome</keyword>
<evidence type="ECO:0000313" key="7">
    <source>
        <dbReference type="Proteomes" id="UP000625033"/>
    </source>
</evidence>
<dbReference type="InterPro" id="IPR051081">
    <property type="entry name" value="HTH_MetalResp_TranReg"/>
</dbReference>
<feature type="domain" description="HTH arsR-type" evidence="5">
    <location>
        <begin position="1"/>
        <end position="89"/>
    </location>
</feature>
<evidence type="ECO:0000256" key="4">
    <source>
        <dbReference type="SAM" id="MobiDB-lite"/>
    </source>
</evidence>
<dbReference type="InterPro" id="IPR011991">
    <property type="entry name" value="ArsR-like_HTH"/>
</dbReference>
<dbReference type="Gene3D" id="1.10.10.10">
    <property type="entry name" value="Winged helix-like DNA-binding domain superfamily/Winged helix DNA-binding domain"/>
    <property type="match status" value="1"/>
</dbReference>
<name>A0A931D8V2_9MICC</name>
<dbReference type="PROSITE" id="PS50987">
    <property type="entry name" value="HTH_ARSR_2"/>
    <property type="match status" value="1"/>
</dbReference>
<comment type="caution">
    <text evidence="6">The sequence shown here is derived from an EMBL/GenBank/DDBJ whole genome shotgun (WGS) entry which is preliminary data.</text>
</comment>
<dbReference type="AlphaFoldDB" id="A0A931D8V2"/>
<feature type="region of interest" description="Disordered" evidence="4">
    <location>
        <begin position="90"/>
        <end position="163"/>
    </location>
</feature>
<evidence type="ECO:0000313" key="6">
    <source>
        <dbReference type="EMBL" id="MBG6084148.1"/>
    </source>
</evidence>
<gene>
    <name evidence="6" type="ORF">IW252_000915</name>
</gene>
<feature type="compositionally biased region" description="Basic residues" evidence="4">
    <location>
        <begin position="149"/>
        <end position="163"/>
    </location>
</feature>
<dbReference type="Proteomes" id="UP000625033">
    <property type="component" value="Unassembled WGS sequence"/>
</dbReference>
<evidence type="ECO:0000256" key="2">
    <source>
        <dbReference type="ARBA" id="ARBA00023125"/>
    </source>
</evidence>
<dbReference type="Pfam" id="PF01022">
    <property type="entry name" value="HTH_5"/>
    <property type="match status" value="1"/>
</dbReference>
<keyword evidence="3" id="KW-0804">Transcription</keyword>
<sequence length="163" mass="17604">MQHQKVFSALADPTRRRILEELAEGDVAVGDLVERVEASQPTVSKHLRVLRDAALVQTRAEGQRRYYRLQPAGLQQALAWFSPLIEPLATSASEGDGESSEQASAAAPASAPAQEKSALTPGAGEGAGTREFGRTMNATVEQVADRAHHLLGRLPKPKFGRRR</sequence>
<protein>
    <submittedName>
        <fullName evidence="6">ArsR family transcriptional regulator</fullName>
    </submittedName>
</protein>
<reference evidence="6" key="1">
    <citation type="submission" date="2020-11" db="EMBL/GenBank/DDBJ databases">
        <title>Sequencing the genomes of 1000 actinobacteria strains.</title>
        <authorList>
            <person name="Klenk H.-P."/>
        </authorList>
    </citation>
    <scope>NUCLEOTIDE SEQUENCE</scope>
    <source>
        <strain evidence="6">DSM 26152</strain>
    </source>
</reference>
<dbReference type="EMBL" id="JADOTZ010000001">
    <property type="protein sequence ID" value="MBG6084148.1"/>
    <property type="molecule type" value="Genomic_DNA"/>
</dbReference>
<dbReference type="PANTHER" id="PTHR33154:SF33">
    <property type="entry name" value="TRANSCRIPTIONAL REPRESSOR SDPR"/>
    <property type="match status" value="1"/>
</dbReference>
<dbReference type="SUPFAM" id="SSF46785">
    <property type="entry name" value="Winged helix' DNA-binding domain"/>
    <property type="match status" value="1"/>
</dbReference>
<dbReference type="InterPro" id="IPR001845">
    <property type="entry name" value="HTH_ArsR_DNA-bd_dom"/>
</dbReference>
<dbReference type="NCBIfam" id="NF033788">
    <property type="entry name" value="HTH_metalloreg"/>
    <property type="match status" value="1"/>
</dbReference>
<organism evidence="6 7">
    <name type="scientific">Zhihengliuella flava</name>
    <dbReference type="NCBI Taxonomy" id="1285193"/>
    <lineage>
        <taxon>Bacteria</taxon>
        <taxon>Bacillati</taxon>
        <taxon>Actinomycetota</taxon>
        <taxon>Actinomycetes</taxon>
        <taxon>Micrococcales</taxon>
        <taxon>Micrococcaceae</taxon>
        <taxon>Zhihengliuella</taxon>
    </lineage>
</organism>
<dbReference type="PRINTS" id="PR00778">
    <property type="entry name" value="HTHARSR"/>
</dbReference>
<dbReference type="SMART" id="SM00418">
    <property type="entry name" value="HTH_ARSR"/>
    <property type="match status" value="1"/>
</dbReference>
<dbReference type="RefSeq" id="WP_196835497.1">
    <property type="nucleotide sequence ID" value="NZ_JADOTZ010000001.1"/>
</dbReference>
<keyword evidence="2" id="KW-0238">DNA-binding</keyword>
<evidence type="ECO:0000256" key="3">
    <source>
        <dbReference type="ARBA" id="ARBA00023163"/>
    </source>
</evidence>